<dbReference type="Proteomes" id="UP000481153">
    <property type="component" value="Unassembled WGS sequence"/>
</dbReference>
<dbReference type="PANTHER" id="PTHR10634">
    <property type="entry name" value="AN1-TYPE ZINC FINGER PROTEIN"/>
    <property type="match status" value="1"/>
</dbReference>
<dbReference type="Pfam" id="PF01428">
    <property type="entry name" value="zf-AN1"/>
    <property type="match status" value="1"/>
</dbReference>
<evidence type="ECO:0000313" key="6">
    <source>
        <dbReference type="EMBL" id="KAF0727613.1"/>
    </source>
</evidence>
<evidence type="ECO:0000313" key="7">
    <source>
        <dbReference type="Proteomes" id="UP000481153"/>
    </source>
</evidence>
<evidence type="ECO:0000256" key="2">
    <source>
        <dbReference type="ARBA" id="ARBA00022771"/>
    </source>
</evidence>
<dbReference type="OrthoDB" id="428577at2759"/>
<dbReference type="GO" id="GO:0008270">
    <property type="term" value="F:zinc ion binding"/>
    <property type="evidence" value="ECO:0007669"/>
    <property type="project" value="UniProtKB-KW"/>
</dbReference>
<keyword evidence="7" id="KW-1185">Reference proteome</keyword>
<reference evidence="6 7" key="1">
    <citation type="submission" date="2019-07" db="EMBL/GenBank/DDBJ databases">
        <title>Genomics analysis of Aphanomyces spp. identifies a new class of oomycete effector associated with host adaptation.</title>
        <authorList>
            <person name="Gaulin E."/>
        </authorList>
    </citation>
    <scope>NUCLEOTIDE SEQUENCE [LARGE SCALE GENOMIC DNA]</scope>
    <source>
        <strain evidence="6 7">ATCC 201684</strain>
    </source>
</reference>
<proteinExistence type="predicted"/>
<dbReference type="InterPro" id="IPR000058">
    <property type="entry name" value="Znf_AN1"/>
</dbReference>
<dbReference type="InterPro" id="IPR050652">
    <property type="entry name" value="AN1_A20_ZnFinger"/>
</dbReference>
<dbReference type="AlphaFoldDB" id="A0A6G0WK52"/>
<protein>
    <recommendedName>
        <fullName evidence="5">AN1-type domain-containing protein</fullName>
    </recommendedName>
</protein>
<dbReference type="Gene3D" id="4.10.1110.10">
    <property type="entry name" value="AN1-like Zinc finger"/>
    <property type="match status" value="1"/>
</dbReference>
<dbReference type="PROSITE" id="PS51039">
    <property type="entry name" value="ZF_AN1"/>
    <property type="match status" value="1"/>
</dbReference>
<name>A0A6G0WK52_9STRA</name>
<feature type="domain" description="AN1-type" evidence="5">
    <location>
        <begin position="95"/>
        <end position="141"/>
    </location>
</feature>
<sequence length="160" mass="18324">MPPSPLPPKLLSLGRPAIDRDLLYEVLCVYLEGEEKKAEYAETGLTLGLGVMEAATASSKQQARDGWMMEVLNPDKPMYGFDEVVDCLEKKSTVQPNKRKCWTCHAKLGLATVSCKCGYTFCRNHRYPEMHQCRYDYKRENKRKLELLNPALRPDKLVRV</sequence>
<dbReference type="SUPFAM" id="SSF118310">
    <property type="entry name" value="AN1-like Zinc finger"/>
    <property type="match status" value="1"/>
</dbReference>
<keyword evidence="1" id="KW-0479">Metal-binding</keyword>
<evidence type="ECO:0000256" key="1">
    <source>
        <dbReference type="ARBA" id="ARBA00022723"/>
    </source>
</evidence>
<accession>A0A6G0WK52</accession>
<dbReference type="InterPro" id="IPR035896">
    <property type="entry name" value="AN1-like_Znf"/>
</dbReference>
<keyword evidence="3" id="KW-0862">Zinc</keyword>
<dbReference type="SMART" id="SM00154">
    <property type="entry name" value="ZnF_AN1"/>
    <property type="match status" value="1"/>
</dbReference>
<keyword evidence="2 4" id="KW-0863">Zinc-finger</keyword>
<gene>
    <name evidence="6" type="ORF">Ae201684_014438</name>
</gene>
<evidence type="ECO:0000256" key="4">
    <source>
        <dbReference type="PROSITE-ProRule" id="PRU00449"/>
    </source>
</evidence>
<dbReference type="VEuPathDB" id="FungiDB:AeMF1_021621"/>
<dbReference type="PANTHER" id="PTHR10634:SF67">
    <property type="entry name" value="AN1-TYPE ZINC FINGER PROTEIN 3"/>
    <property type="match status" value="1"/>
</dbReference>
<dbReference type="EMBL" id="VJMJ01000193">
    <property type="protein sequence ID" value="KAF0727613.1"/>
    <property type="molecule type" value="Genomic_DNA"/>
</dbReference>
<evidence type="ECO:0000259" key="5">
    <source>
        <dbReference type="PROSITE" id="PS51039"/>
    </source>
</evidence>
<organism evidence="6 7">
    <name type="scientific">Aphanomyces euteiches</name>
    <dbReference type="NCBI Taxonomy" id="100861"/>
    <lineage>
        <taxon>Eukaryota</taxon>
        <taxon>Sar</taxon>
        <taxon>Stramenopiles</taxon>
        <taxon>Oomycota</taxon>
        <taxon>Saprolegniomycetes</taxon>
        <taxon>Saprolegniales</taxon>
        <taxon>Verrucalvaceae</taxon>
        <taxon>Aphanomyces</taxon>
    </lineage>
</organism>
<evidence type="ECO:0000256" key="3">
    <source>
        <dbReference type="ARBA" id="ARBA00022833"/>
    </source>
</evidence>
<comment type="caution">
    <text evidence="6">The sequence shown here is derived from an EMBL/GenBank/DDBJ whole genome shotgun (WGS) entry which is preliminary data.</text>
</comment>